<dbReference type="GO" id="GO:0016780">
    <property type="term" value="F:phosphotransferase activity, for other substituted phosphate groups"/>
    <property type="evidence" value="ECO:0007669"/>
    <property type="project" value="InterPro"/>
</dbReference>
<feature type="transmembrane region" description="Helical" evidence="3">
    <location>
        <begin position="203"/>
        <end position="221"/>
    </location>
</feature>
<dbReference type="InterPro" id="IPR000462">
    <property type="entry name" value="CDP-OH_P_trans"/>
</dbReference>
<reference evidence="4" key="1">
    <citation type="submission" date="2020-11" db="EMBL/GenBank/DDBJ databases">
        <title>Carbohydrate-dependent, anaerobic sulfur respiration: A novel catabolism in halophilic archaea.</title>
        <authorList>
            <person name="Sorokin D.Y."/>
            <person name="Messina E."/>
            <person name="Smedile F."/>
            <person name="La Cono V."/>
            <person name="Hallsworth J.E."/>
            <person name="Yakimov M.M."/>
        </authorList>
    </citation>
    <scope>NUCLEOTIDE SEQUENCE</scope>
    <source>
        <strain evidence="4">AArc-S</strain>
    </source>
</reference>
<feature type="transmembrane region" description="Helical" evidence="3">
    <location>
        <begin position="227"/>
        <end position="245"/>
    </location>
</feature>
<name>A0A897MLQ1_9EURY</name>
<dbReference type="GO" id="GO:0016020">
    <property type="term" value="C:membrane"/>
    <property type="evidence" value="ECO:0007669"/>
    <property type="project" value="InterPro"/>
</dbReference>
<keyword evidence="3" id="KW-1133">Transmembrane helix</keyword>
<dbReference type="Pfam" id="PF01066">
    <property type="entry name" value="CDP-OH_P_transf"/>
    <property type="match status" value="1"/>
</dbReference>
<feature type="transmembrane region" description="Helical" evidence="3">
    <location>
        <begin position="77"/>
        <end position="100"/>
    </location>
</feature>
<proteinExistence type="inferred from homology"/>
<dbReference type="GeneID" id="70683438"/>
<gene>
    <name evidence="4" type="primary">pgsA</name>
    <name evidence="4" type="ORF">AArcS_0051</name>
</gene>
<protein>
    <submittedName>
        <fullName evidence="4">Phosphatidylglycerophosphate synthase</fullName>
    </submittedName>
</protein>
<organism evidence="4 5">
    <name type="scientific">Natranaeroarchaeum sulfidigenes</name>
    <dbReference type="NCBI Taxonomy" id="2784880"/>
    <lineage>
        <taxon>Archaea</taxon>
        <taxon>Methanobacteriati</taxon>
        <taxon>Methanobacteriota</taxon>
        <taxon>Stenosarchaea group</taxon>
        <taxon>Halobacteria</taxon>
        <taxon>Halobacteriales</taxon>
        <taxon>Natronoarchaeaceae</taxon>
        <taxon>Natranaeroarchaeum</taxon>
    </lineage>
</organism>
<feature type="transmembrane region" description="Helical" evidence="3">
    <location>
        <begin position="47"/>
        <end position="65"/>
    </location>
</feature>
<evidence type="ECO:0000313" key="5">
    <source>
        <dbReference type="Proteomes" id="UP000663586"/>
    </source>
</evidence>
<dbReference type="RefSeq" id="WP_238478426.1">
    <property type="nucleotide sequence ID" value="NZ_CP064786.1"/>
</dbReference>
<keyword evidence="3" id="KW-0812">Transmembrane</keyword>
<evidence type="ECO:0000313" key="4">
    <source>
        <dbReference type="EMBL" id="QSG01291.1"/>
    </source>
</evidence>
<dbReference type="InterPro" id="IPR043130">
    <property type="entry name" value="CDP-OH_PTrfase_TM_dom"/>
</dbReference>
<keyword evidence="3" id="KW-0472">Membrane</keyword>
<dbReference type="PROSITE" id="PS00379">
    <property type="entry name" value="CDP_ALCOHOL_P_TRANSF"/>
    <property type="match status" value="1"/>
</dbReference>
<comment type="similarity">
    <text evidence="2">Belongs to the CDP-alcohol phosphatidyltransferase class-I family.</text>
</comment>
<dbReference type="Proteomes" id="UP000663586">
    <property type="component" value="Chromosome"/>
</dbReference>
<evidence type="ECO:0000256" key="3">
    <source>
        <dbReference type="SAM" id="Phobius"/>
    </source>
</evidence>
<dbReference type="GO" id="GO:0008654">
    <property type="term" value="P:phospholipid biosynthetic process"/>
    <property type="evidence" value="ECO:0007669"/>
    <property type="project" value="InterPro"/>
</dbReference>
<evidence type="ECO:0000256" key="2">
    <source>
        <dbReference type="RuleBase" id="RU003750"/>
    </source>
</evidence>
<keyword evidence="1 2" id="KW-0808">Transferase</keyword>
<dbReference type="KEGG" id="hara:AArcS_0051"/>
<sequence length="255" mass="27012">MTAEQSADVTARRHHWTAAAGATALLAVVGGSGLALAWESGPPNPYLLGALVGFAVVVTTTWRAFQLARTEVGPERITAATWVTIARGGALVLLTGFLFVPSPDGLVTWVPGILFALAAAVDAADGAIARWLDCESKRGERLDVEIDSLTVLVGAVLAVRYGVAPVIFVVVGVARYAFVAGIKYRRRRGRNVYDLDPSDLRRALGGAAMVVICLALLPVPGVSLSRLLAWIVLVPFLVNFTRDWLVVSGRLDGAQ</sequence>
<feature type="transmembrane region" description="Helical" evidence="3">
    <location>
        <begin position="166"/>
        <end position="182"/>
    </location>
</feature>
<dbReference type="EMBL" id="CP064786">
    <property type="protein sequence ID" value="QSG01291.1"/>
    <property type="molecule type" value="Genomic_DNA"/>
</dbReference>
<keyword evidence="5" id="KW-1185">Reference proteome</keyword>
<accession>A0A897MLQ1</accession>
<dbReference type="AlphaFoldDB" id="A0A897MLQ1"/>
<evidence type="ECO:0000256" key="1">
    <source>
        <dbReference type="ARBA" id="ARBA00022679"/>
    </source>
</evidence>
<dbReference type="InterPro" id="IPR048254">
    <property type="entry name" value="CDP_ALCOHOL_P_TRANSF_CS"/>
</dbReference>
<dbReference type="Gene3D" id="1.20.120.1760">
    <property type="match status" value="1"/>
</dbReference>